<feature type="region of interest" description="Disordered" evidence="1">
    <location>
        <begin position="36"/>
        <end position="60"/>
    </location>
</feature>
<gene>
    <name evidence="2" type="ORF">DM860_005051</name>
</gene>
<proteinExistence type="predicted"/>
<evidence type="ECO:0000256" key="1">
    <source>
        <dbReference type="SAM" id="MobiDB-lite"/>
    </source>
</evidence>
<protein>
    <submittedName>
        <fullName evidence="2">Uncharacterized protein</fullName>
    </submittedName>
</protein>
<name>A0A328DM92_9ASTE</name>
<organism evidence="2 3">
    <name type="scientific">Cuscuta australis</name>
    <dbReference type="NCBI Taxonomy" id="267555"/>
    <lineage>
        <taxon>Eukaryota</taxon>
        <taxon>Viridiplantae</taxon>
        <taxon>Streptophyta</taxon>
        <taxon>Embryophyta</taxon>
        <taxon>Tracheophyta</taxon>
        <taxon>Spermatophyta</taxon>
        <taxon>Magnoliopsida</taxon>
        <taxon>eudicotyledons</taxon>
        <taxon>Gunneridae</taxon>
        <taxon>Pentapetalae</taxon>
        <taxon>asterids</taxon>
        <taxon>lamiids</taxon>
        <taxon>Solanales</taxon>
        <taxon>Convolvulaceae</taxon>
        <taxon>Cuscuteae</taxon>
        <taxon>Cuscuta</taxon>
        <taxon>Cuscuta subgen. Grammica</taxon>
        <taxon>Cuscuta sect. Cleistogrammica</taxon>
    </lineage>
</organism>
<evidence type="ECO:0000313" key="2">
    <source>
        <dbReference type="EMBL" id="RAL46772.1"/>
    </source>
</evidence>
<keyword evidence="3" id="KW-1185">Reference proteome</keyword>
<evidence type="ECO:0000313" key="3">
    <source>
        <dbReference type="Proteomes" id="UP000249390"/>
    </source>
</evidence>
<dbReference type="AlphaFoldDB" id="A0A328DM92"/>
<dbReference type="EMBL" id="NQVE01000122">
    <property type="protein sequence ID" value="RAL46772.1"/>
    <property type="molecule type" value="Genomic_DNA"/>
</dbReference>
<sequence>MEIRVLTDGRDVLPPNEAEIGDAVAAAVARGMAGEDDGTGAKILDSFPKSNENEEKAPEDPVPLEEFYLRLFLRFQLPLPIESAVQPVLSAAEFSPIQDVFYLWRRLCFSTP</sequence>
<reference evidence="2 3" key="1">
    <citation type="submission" date="2018-06" db="EMBL/GenBank/DDBJ databases">
        <title>The Genome of Cuscuta australis (Dodder) Provides Insight into the Evolution of Plant Parasitism.</title>
        <authorList>
            <person name="Liu H."/>
        </authorList>
    </citation>
    <scope>NUCLEOTIDE SEQUENCE [LARGE SCALE GENOMIC DNA]</scope>
    <source>
        <strain evidence="3">cv. Yunnan</strain>
        <tissue evidence="2">Vines</tissue>
    </source>
</reference>
<dbReference type="Proteomes" id="UP000249390">
    <property type="component" value="Unassembled WGS sequence"/>
</dbReference>
<accession>A0A328DM92</accession>
<comment type="caution">
    <text evidence="2">The sequence shown here is derived from an EMBL/GenBank/DDBJ whole genome shotgun (WGS) entry which is preliminary data.</text>
</comment>